<accession>A0A0P1EQU5</accession>
<proteinExistence type="predicted"/>
<dbReference type="RefSeq" id="WP_058274399.1">
    <property type="nucleotide sequence ID" value="NZ_CYPS01000046.1"/>
</dbReference>
<gene>
    <name evidence="1" type="ORF">RUM4293_03323</name>
</gene>
<reference evidence="2" key="1">
    <citation type="submission" date="2015-09" db="EMBL/GenBank/DDBJ databases">
        <authorList>
            <person name="Rodrigo-Torres L."/>
            <person name="Arahal D.R."/>
        </authorList>
    </citation>
    <scope>NUCLEOTIDE SEQUENCE [LARGE SCALE GENOMIC DNA]</scope>
    <source>
        <strain evidence="2">CECT 4293</strain>
    </source>
</reference>
<dbReference type="Proteomes" id="UP000050786">
    <property type="component" value="Unassembled WGS sequence"/>
</dbReference>
<evidence type="ECO:0000313" key="2">
    <source>
        <dbReference type="Proteomes" id="UP000050786"/>
    </source>
</evidence>
<dbReference type="EMBL" id="CYPS01000046">
    <property type="protein sequence ID" value="CUH44422.1"/>
    <property type="molecule type" value="Genomic_DNA"/>
</dbReference>
<dbReference type="AlphaFoldDB" id="A0A0P1EQU5"/>
<keyword evidence="2" id="KW-1185">Reference proteome</keyword>
<organism evidence="1 2">
    <name type="scientific">Ruegeria atlantica</name>
    <dbReference type="NCBI Taxonomy" id="81569"/>
    <lineage>
        <taxon>Bacteria</taxon>
        <taxon>Pseudomonadati</taxon>
        <taxon>Pseudomonadota</taxon>
        <taxon>Alphaproteobacteria</taxon>
        <taxon>Rhodobacterales</taxon>
        <taxon>Roseobacteraceae</taxon>
        <taxon>Ruegeria</taxon>
    </lineage>
</organism>
<name>A0A0P1EQU5_9RHOB</name>
<sequence>MNLTRFISSSEANTVCGAGIRELRMKRNEKGSAMAVDPIYTYAPTQPQDAQALGLIITREKLNTHGVRTNG</sequence>
<evidence type="ECO:0000313" key="1">
    <source>
        <dbReference type="EMBL" id="CUH44422.1"/>
    </source>
</evidence>
<protein>
    <submittedName>
        <fullName evidence="1">Uncharacterized protein</fullName>
    </submittedName>
</protein>